<dbReference type="PANTHER" id="PTHR42685">
    <property type="entry name" value="GERANYLGERANYL DIPHOSPHATE REDUCTASE"/>
    <property type="match status" value="1"/>
</dbReference>
<dbReference type="EMBL" id="PVYX01000002">
    <property type="protein sequence ID" value="PRX54812.1"/>
    <property type="molecule type" value="Genomic_DNA"/>
</dbReference>
<dbReference type="InterPro" id="IPR002938">
    <property type="entry name" value="FAD-bd"/>
</dbReference>
<keyword evidence="3" id="KW-1185">Reference proteome</keyword>
<dbReference type="Proteomes" id="UP000237640">
    <property type="component" value="Unassembled WGS sequence"/>
</dbReference>
<evidence type="ECO:0000259" key="1">
    <source>
        <dbReference type="Pfam" id="PF01494"/>
    </source>
</evidence>
<dbReference type="InterPro" id="IPR036188">
    <property type="entry name" value="FAD/NAD-bd_sf"/>
</dbReference>
<dbReference type="AlphaFoldDB" id="A0A2T0MBM1"/>
<sequence length="379" mass="42595">MYLQYVNTNEVVIIGGGLAGLTAAIDLAQRRKQVLVIEKNTYPHHKVCGEYVSNEVRPYLKKLGLDIGKLTSVDISTLQLGTYTGKTAQVALPLGGFGVSRYTLDDKLYQLAQQNGVEFLFESVQDIAFTQNRFILSLSKREIMANVVIGAFGKRSNMDKRLNRPFIAKKSAWLAVKCHYSDFDFPDHLVSLQTFPGGYGGLSKTENGTINFCYLAKYADFKKWGTIEEFQRKVLAKNPILDHFFETATPVFEKPLSIAQVSFDKKQVVENHVLMCGDTAGLIHPLCGNGMAMAIHSAKMAAKYVSLYLEMEEFTRDAMEKAYRKVWTSEFKKRLRLGRMLQSLMLHTNWFDFVLATVASSEKMLKGVISGTHGKPILQ</sequence>
<dbReference type="GO" id="GO:0071949">
    <property type="term" value="F:FAD binding"/>
    <property type="evidence" value="ECO:0007669"/>
    <property type="project" value="InterPro"/>
</dbReference>
<dbReference type="InterPro" id="IPR050407">
    <property type="entry name" value="Geranylgeranyl_reductase"/>
</dbReference>
<dbReference type="Pfam" id="PF01494">
    <property type="entry name" value="FAD_binding_3"/>
    <property type="match status" value="1"/>
</dbReference>
<comment type="caution">
    <text evidence="2">The sequence shown here is derived from an EMBL/GenBank/DDBJ whole genome shotgun (WGS) entry which is preliminary data.</text>
</comment>
<accession>A0A2T0MBM1</accession>
<dbReference type="SUPFAM" id="SSF51905">
    <property type="entry name" value="FAD/NAD(P)-binding domain"/>
    <property type="match status" value="1"/>
</dbReference>
<dbReference type="RefSeq" id="WP_245912062.1">
    <property type="nucleotide sequence ID" value="NZ_PVYX01000002.1"/>
</dbReference>
<evidence type="ECO:0000313" key="3">
    <source>
        <dbReference type="Proteomes" id="UP000237640"/>
    </source>
</evidence>
<dbReference type="PANTHER" id="PTHR42685:SF22">
    <property type="entry name" value="CONDITIONED MEDIUM FACTOR RECEPTOR 1"/>
    <property type="match status" value="1"/>
</dbReference>
<protein>
    <submittedName>
        <fullName evidence="2">Flavin-dependent dehydrogenase</fullName>
    </submittedName>
</protein>
<organism evidence="2 3">
    <name type="scientific">Flagellimonas meridianipacifica</name>
    <dbReference type="NCBI Taxonomy" id="1080225"/>
    <lineage>
        <taxon>Bacteria</taxon>
        <taxon>Pseudomonadati</taxon>
        <taxon>Bacteroidota</taxon>
        <taxon>Flavobacteriia</taxon>
        <taxon>Flavobacteriales</taxon>
        <taxon>Flavobacteriaceae</taxon>
        <taxon>Flagellimonas</taxon>
    </lineage>
</organism>
<proteinExistence type="predicted"/>
<dbReference type="Gene3D" id="3.50.50.60">
    <property type="entry name" value="FAD/NAD(P)-binding domain"/>
    <property type="match status" value="1"/>
</dbReference>
<dbReference type="PRINTS" id="PR00420">
    <property type="entry name" value="RNGMNOXGNASE"/>
</dbReference>
<name>A0A2T0MBM1_9FLAO</name>
<evidence type="ECO:0000313" key="2">
    <source>
        <dbReference type="EMBL" id="PRX54812.1"/>
    </source>
</evidence>
<gene>
    <name evidence="2" type="ORF">CLV81_3216</name>
</gene>
<feature type="domain" description="FAD-binding" evidence="1">
    <location>
        <begin position="10"/>
        <end position="302"/>
    </location>
</feature>
<reference evidence="2 3" key="1">
    <citation type="submission" date="2018-03" db="EMBL/GenBank/DDBJ databases">
        <title>Genomic Encyclopedia of Archaeal and Bacterial Type Strains, Phase II (KMG-II): from individual species to whole genera.</title>
        <authorList>
            <person name="Goeker M."/>
        </authorList>
    </citation>
    <scope>NUCLEOTIDE SEQUENCE [LARGE SCALE GENOMIC DNA]</scope>
    <source>
        <strain evidence="2 3">DSM 25027</strain>
    </source>
</reference>